<evidence type="ECO:0000313" key="10">
    <source>
        <dbReference type="Proteomes" id="UP001178507"/>
    </source>
</evidence>
<feature type="compositionally biased region" description="Low complexity" evidence="6">
    <location>
        <begin position="104"/>
        <end position="120"/>
    </location>
</feature>
<accession>A0AA36J2J0</accession>
<sequence>MGFAGFTPRKGSTLPVTRPFSEYGAENGYLVLRVGQHVSVDHVGQEGDELGWLFGCELGTKTRGWFPIAAVEPPPFPQPRAACGQVRASTPPPPPDEGGPDCKAAAAPTRQAPARPQVRASTPPPPPDEGGPDCKAAAAPTRQAPARPQVRASTPPPPPDEGGPDCKAAAAPTRQAPARPQDLGAIVDICDPGLEISGILVGTPGVVMSRNADGTLAVRIATGQIVDVHHSALRLRLQGEDGDQPVSPSRWLSPPAPKGQALTSVPPPGLDRAPKPEDLEAVEQGLNVGSNLPMHEKCGDLQRLIAENRVVVIDAATGSGKSTLVPLCLAHQCLQAGRDCRVVVTQPRRIAAKGLAARVSQQVGRPVGELVGYRVGSDKQDKGALVVYVTVGHFLEALVHNPGYLETFSHVVLDEVHERFVEADFLMALLRLSLSRPGTLRQRVVVMSATLQKALGKFFRPVLLPSPGKAELASITLPGSTPFEVTDFFWEAEDLPPHVMCSLNFSEALPCHLKQKTPRAQSDLLSTLCKKLAPAAANLICWLYDRQVQVVLVFLPGLDQMVELEKKLKDRVLQRRKLNPDMPEPDVILMHSSLEEETYRRALDPVTPDQWKVVLATNIAESSLTVPGVGAVLDSALHRVSVYDDEAKMSCLMTTWCCHASLKQRRGRTGRTNPGSYYCMVPKRLYAELAAYDQSGVERSPLTRVALEAAHLAEILSAPPLIRAELPVVLKGVEGQHMVDYFDGDAGLWRTRPSGRGPPAWTAEEDLSLADLHMVDVLNLLPSPPRIERVSTAMIDLQELGALTEWERPTALGIACLKLPTEVSLARLVILGYGLRCSAAAAVLAAALSLTPSCDVFRTPFSTREWLEPSDVTLLRDTISARRQADGQWRSEPLTIYNMCKEWLKKGGGLGKVQRTMSCHWSIHERLWTQFTNKVVDLWRAMLRLLPQNSAQRRHLEDLLELARGKFWNQQDKIDSAMEHMKVRPQKLLALLTWGLAPGGFLAVGQSPRLYGKGSYEDYWRAVQTGQLDPRATLSWPQDPAEVKQAELFLQKLGVKPLQILAVPNGSCVTCTSERDELQDAEGLVLDAELLYRLCCPFNGKASIDNLKIKQPNHPCALNWYMPFRSGRGLKEVCLNWKAQAASLMQIQGCPPSTRSRPKRFAVACGGDYRHDHHTERRVTMLRGVSVLPDEQGGRTALLWLLAGGVPREAAMTALVAPTESLEPHEFEVRGLWMWERTFRLPDHAVISSADLRAVNDFRQTYCELTQSRPHRLAGLWWDRKRHLFQIECLDDPSGGLSELLSIQDSRDAGNPTRLRQQGRSSLWVPLEGEGVCEETPEGLLWRGELLSREPTVPAAVEQLRLSAVQDWSRAADMLMQVAEAPPLRRGPWPGRIVPLVAETAMSPIDLDAVETLMANFRDQLRKMPEQSGFTSQDEDSDSDEDEENDGYRDRELEKINQDWMWRLAEMENFSALDVHNLVLRENSLALPTAAVCVGCGEEGKPFSKRQLGQPAHLRMCQECVLTLVAMQQGKVYKPPEKTIIRSSAAPARPPALIPVAKVCCVCNQQIDKENSTITQLAKPCGKRKCKACLAKTATAEGSAS</sequence>
<protein>
    <recommendedName>
        <fullName evidence="11">RNA helicase</fullName>
    </recommendedName>
</protein>
<dbReference type="Pfam" id="PF00271">
    <property type="entry name" value="Helicase_C"/>
    <property type="match status" value="1"/>
</dbReference>
<feature type="domain" description="Helicase ATP-binding" evidence="7">
    <location>
        <begin position="302"/>
        <end position="469"/>
    </location>
</feature>
<dbReference type="InterPro" id="IPR011545">
    <property type="entry name" value="DEAD/DEAH_box_helicase_dom"/>
</dbReference>
<feature type="domain" description="Helicase C-terminal" evidence="8">
    <location>
        <begin position="542"/>
        <end position="708"/>
    </location>
</feature>
<keyword evidence="5" id="KW-0067">ATP-binding</keyword>
<dbReference type="GO" id="GO:0016787">
    <property type="term" value="F:hydrolase activity"/>
    <property type="evidence" value="ECO:0007669"/>
    <property type="project" value="UniProtKB-KW"/>
</dbReference>
<evidence type="ECO:0000256" key="3">
    <source>
        <dbReference type="ARBA" id="ARBA00022741"/>
    </source>
</evidence>
<feature type="compositionally biased region" description="Acidic residues" evidence="6">
    <location>
        <begin position="1433"/>
        <end position="1445"/>
    </location>
</feature>
<keyword evidence="3" id="KW-0547">Nucleotide-binding</keyword>
<dbReference type="GO" id="GO:0004386">
    <property type="term" value="F:helicase activity"/>
    <property type="evidence" value="ECO:0007669"/>
    <property type="project" value="TreeGrafter"/>
</dbReference>
<keyword evidence="2" id="KW-0963">Cytoplasm</keyword>
<dbReference type="SUPFAM" id="SSF52540">
    <property type="entry name" value="P-loop containing nucleoside triphosphate hydrolases"/>
    <property type="match status" value="1"/>
</dbReference>
<evidence type="ECO:0000256" key="1">
    <source>
        <dbReference type="ARBA" id="ARBA00004496"/>
    </source>
</evidence>
<evidence type="ECO:0000256" key="2">
    <source>
        <dbReference type="ARBA" id="ARBA00022490"/>
    </source>
</evidence>
<keyword evidence="4" id="KW-0378">Hydrolase</keyword>
<dbReference type="InterPro" id="IPR014001">
    <property type="entry name" value="Helicase_ATP-bd"/>
</dbReference>
<dbReference type="Gene3D" id="3.40.50.300">
    <property type="entry name" value="P-loop containing nucleotide triphosphate hydrolases"/>
    <property type="match status" value="2"/>
</dbReference>
<evidence type="ECO:0000256" key="4">
    <source>
        <dbReference type="ARBA" id="ARBA00022801"/>
    </source>
</evidence>
<feature type="region of interest" description="Disordered" evidence="6">
    <location>
        <begin position="76"/>
        <end position="178"/>
    </location>
</feature>
<feature type="compositionally biased region" description="Low complexity" evidence="6">
    <location>
        <begin position="136"/>
        <end position="152"/>
    </location>
</feature>
<feature type="compositionally biased region" description="Low complexity" evidence="6">
    <location>
        <begin position="168"/>
        <end position="178"/>
    </location>
</feature>
<dbReference type="GO" id="GO:0003723">
    <property type="term" value="F:RNA binding"/>
    <property type="evidence" value="ECO:0007669"/>
    <property type="project" value="TreeGrafter"/>
</dbReference>
<organism evidence="9 10">
    <name type="scientific">Effrenium voratum</name>
    <dbReference type="NCBI Taxonomy" id="2562239"/>
    <lineage>
        <taxon>Eukaryota</taxon>
        <taxon>Sar</taxon>
        <taxon>Alveolata</taxon>
        <taxon>Dinophyceae</taxon>
        <taxon>Suessiales</taxon>
        <taxon>Symbiodiniaceae</taxon>
        <taxon>Effrenium</taxon>
    </lineage>
</organism>
<dbReference type="InterPro" id="IPR027417">
    <property type="entry name" value="P-loop_NTPase"/>
</dbReference>
<reference evidence="9" key="1">
    <citation type="submission" date="2023-08" db="EMBL/GenBank/DDBJ databases">
        <authorList>
            <person name="Chen Y."/>
            <person name="Shah S."/>
            <person name="Dougan E. K."/>
            <person name="Thang M."/>
            <person name="Chan C."/>
        </authorList>
    </citation>
    <scope>NUCLEOTIDE SEQUENCE</scope>
</reference>
<dbReference type="CDD" id="cd17917">
    <property type="entry name" value="DEXHc_RHA-like"/>
    <property type="match status" value="1"/>
</dbReference>
<dbReference type="InterPro" id="IPR007502">
    <property type="entry name" value="Helicase-assoc_dom"/>
</dbReference>
<evidence type="ECO:0000259" key="7">
    <source>
        <dbReference type="PROSITE" id="PS51192"/>
    </source>
</evidence>
<dbReference type="PANTHER" id="PTHR18934:SF113">
    <property type="entry name" value="ATP-DEPENDENT RNA HELICASE TDRD9"/>
    <property type="match status" value="1"/>
</dbReference>
<dbReference type="Gene3D" id="1.20.120.1080">
    <property type="match status" value="1"/>
</dbReference>
<dbReference type="GO" id="GO:0005737">
    <property type="term" value="C:cytoplasm"/>
    <property type="evidence" value="ECO:0007669"/>
    <property type="project" value="UniProtKB-SubCell"/>
</dbReference>
<dbReference type="EMBL" id="CAUJNA010003300">
    <property type="protein sequence ID" value="CAJ1398448.1"/>
    <property type="molecule type" value="Genomic_DNA"/>
</dbReference>
<gene>
    <name evidence="9" type="ORF">EVOR1521_LOCUS22244</name>
</gene>
<feature type="region of interest" description="Disordered" evidence="6">
    <location>
        <begin position="1424"/>
        <end position="1451"/>
    </location>
</feature>
<comment type="caution">
    <text evidence="9">The sequence shown here is derived from an EMBL/GenBank/DDBJ whole genome shotgun (WGS) entry which is preliminary data.</text>
</comment>
<dbReference type="GO" id="GO:0005524">
    <property type="term" value="F:ATP binding"/>
    <property type="evidence" value="ECO:0007669"/>
    <property type="project" value="UniProtKB-KW"/>
</dbReference>
<feature type="region of interest" description="Disordered" evidence="6">
    <location>
        <begin position="239"/>
        <end position="274"/>
    </location>
</feature>
<proteinExistence type="predicted"/>
<dbReference type="PROSITE" id="PS00690">
    <property type="entry name" value="DEAH_ATP_HELICASE"/>
    <property type="match status" value="1"/>
</dbReference>
<comment type="subcellular location">
    <subcellularLocation>
        <location evidence="1">Cytoplasm</location>
    </subcellularLocation>
</comment>
<evidence type="ECO:0008006" key="11">
    <source>
        <dbReference type="Google" id="ProtNLM"/>
    </source>
</evidence>
<evidence type="ECO:0000259" key="8">
    <source>
        <dbReference type="PROSITE" id="PS51194"/>
    </source>
</evidence>
<dbReference type="SMART" id="SM00487">
    <property type="entry name" value="DEXDc"/>
    <property type="match status" value="1"/>
</dbReference>
<dbReference type="PANTHER" id="PTHR18934">
    <property type="entry name" value="ATP-DEPENDENT RNA HELICASE"/>
    <property type="match status" value="1"/>
</dbReference>
<dbReference type="InterPro" id="IPR001650">
    <property type="entry name" value="Helicase_C-like"/>
</dbReference>
<dbReference type="Pfam" id="PF00270">
    <property type="entry name" value="DEAD"/>
    <property type="match status" value="1"/>
</dbReference>
<evidence type="ECO:0000313" key="9">
    <source>
        <dbReference type="EMBL" id="CAJ1398448.1"/>
    </source>
</evidence>
<name>A0AA36J2J0_9DINO</name>
<dbReference type="SMART" id="SM00490">
    <property type="entry name" value="HELICc"/>
    <property type="match status" value="1"/>
</dbReference>
<evidence type="ECO:0000256" key="6">
    <source>
        <dbReference type="SAM" id="MobiDB-lite"/>
    </source>
</evidence>
<evidence type="ECO:0000256" key="5">
    <source>
        <dbReference type="ARBA" id="ARBA00022840"/>
    </source>
</evidence>
<dbReference type="PROSITE" id="PS51192">
    <property type="entry name" value="HELICASE_ATP_BIND_1"/>
    <property type="match status" value="1"/>
</dbReference>
<dbReference type="PROSITE" id="PS51194">
    <property type="entry name" value="HELICASE_CTER"/>
    <property type="match status" value="1"/>
</dbReference>
<keyword evidence="10" id="KW-1185">Reference proteome</keyword>
<dbReference type="Proteomes" id="UP001178507">
    <property type="component" value="Unassembled WGS sequence"/>
</dbReference>
<dbReference type="CDD" id="cd18791">
    <property type="entry name" value="SF2_C_RHA"/>
    <property type="match status" value="1"/>
</dbReference>
<dbReference type="InterPro" id="IPR002464">
    <property type="entry name" value="DNA/RNA_helicase_DEAH_CS"/>
</dbReference>
<dbReference type="SMART" id="SM00847">
    <property type="entry name" value="HA2"/>
    <property type="match status" value="1"/>
</dbReference>